<dbReference type="Pfam" id="PF09722">
    <property type="entry name" value="Xre_MbcA_ParS_C"/>
    <property type="match status" value="1"/>
</dbReference>
<comment type="caution">
    <text evidence="2">The sequence shown here is derived from an EMBL/GenBank/DDBJ whole genome shotgun (WGS) entry which is preliminary data.</text>
</comment>
<protein>
    <submittedName>
        <fullName evidence="2">DUF2384 domain-containing protein</fullName>
    </submittedName>
</protein>
<accession>A0AAI9CJM5</accession>
<proteinExistence type="predicted"/>
<dbReference type="InterPro" id="IPR024467">
    <property type="entry name" value="Xre/MbcA/ParS-like_toxin-bd"/>
</dbReference>
<feature type="domain" description="Antitoxin Xre/MbcA/ParS-like toxin-binding" evidence="1">
    <location>
        <begin position="74"/>
        <end position="124"/>
    </location>
</feature>
<evidence type="ECO:0000313" key="3">
    <source>
        <dbReference type="Proteomes" id="UP001225498"/>
    </source>
</evidence>
<dbReference type="EMBL" id="ABLTIR010000018">
    <property type="protein sequence ID" value="EKZ1926325.1"/>
    <property type="molecule type" value="Genomic_DNA"/>
</dbReference>
<gene>
    <name evidence="2" type="ORF">REH87_001318</name>
</gene>
<dbReference type="AlphaFoldDB" id="A0AAI9CJM5"/>
<reference evidence="2" key="1">
    <citation type="submission" date="2023-08" db="EMBL/GenBank/DDBJ databases">
        <authorList>
            <consortium name="Clinical and Environmental Microbiology Branch: Whole genome sequencing antimicrobial resistance pathogens in the healthcare setting"/>
        </authorList>
    </citation>
    <scope>NUCLEOTIDE SEQUENCE</scope>
    <source>
        <strain evidence="2">2023CJ-00293</strain>
    </source>
</reference>
<organism evidence="2 3">
    <name type="scientific">Stenotrophomonas maltophilia</name>
    <name type="common">Pseudomonas maltophilia</name>
    <name type="synonym">Xanthomonas maltophilia</name>
    <dbReference type="NCBI Taxonomy" id="40324"/>
    <lineage>
        <taxon>Bacteria</taxon>
        <taxon>Pseudomonadati</taxon>
        <taxon>Pseudomonadota</taxon>
        <taxon>Gammaproteobacteria</taxon>
        <taxon>Lysobacterales</taxon>
        <taxon>Lysobacteraceae</taxon>
        <taxon>Stenotrophomonas</taxon>
        <taxon>Stenotrophomonas maltophilia group</taxon>
    </lineage>
</organism>
<dbReference type="Proteomes" id="UP001225498">
    <property type="component" value="Unassembled WGS sequence"/>
</dbReference>
<name>A0AAI9CJM5_STEMA</name>
<sequence>MIYPIASDATSLEGPALRAFTKMAEVWKLSAHEQSAILGRPIDVACAQLEAGVTDGLWPETLERISYALGIYRALHILFPDQQQADSWLRRPNSAAPFKGTPALAFMCSGQLNDLATVRDYLEAQGIAASLTAPTTSSSL</sequence>
<evidence type="ECO:0000313" key="2">
    <source>
        <dbReference type="EMBL" id="EKZ1926325.1"/>
    </source>
</evidence>
<evidence type="ECO:0000259" key="1">
    <source>
        <dbReference type="Pfam" id="PF09722"/>
    </source>
</evidence>